<reference evidence="8" key="1">
    <citation type="submission" date="2020-07" db="EMBL/GenBank/DDBJ databases">
        <authorList>
            <person name="Nieuwenhuis M."/>
            <person name="Van De Peppel L.J.J."/>
        </authorList>
    </citation>
    <scope>NUCLEOTIDE SEQUENCE</scope>
    <source>
        <strain evidence="8">AP01</strain>
        <tissue evidence="8">Mycelium</tissue>
    </source>
</reference>
<organism evidence="8 9">
    <name type="scientific">Asterophora parasitica</name>
    <dbReference type="NCBI Taxonomy" id="117018"/>
    <lineage>
        <taxon>Eukaryota</taxon>
        <taxon>Fungi</taxon>
        <taxon>Dikarya</taxon>
        <taxon>Basidiomycota</taxon>
        <taxon>Agaricomycotina</taxon>
        <taxon>Agaricomycetes</taxon>
        <taxon>Agaricomycetidae</taxon>
        <taxon>Agaricales</taxon>
        <taxon>Tricholomatineae</taxon>
        <taxon>Lyophyllaceae</taxon>
        <taxon>Asterophora</taxon>
    </lineage>
</organism>
<evidence type="ECO:0000256" key="4">
    <source>
        <dbReference type="ARBA" id="ARBA00023157"/>
    </source>
</evidence>
<feature type="signal peptide" evidence="6">
    <location>
        <begin position="1"/>
        <end position="19"/>
    </location>
</feature>
<evidence type="ECO:0000256" key="3">
    <source>
        <dbReference type="ARBA" id="ARBA00022729"/>
    </source>
</evidence>
<comment type="caution">
    <text evidence="8">The sequence shown here is derived from an EMBL/GenBank/DDBJ whole genome shotgun (WGS) entry which is preliminary data.</text>
</comment>
<keyword evidence="2" id="KW-0964">Secreted</keyword>
<protein>
    <recommendedName>
        <fullName evidence="7">CFEM domain-containing protein</fullName>
    </recommendedName>
</protein>
<keyword evidence="4" id="KW-1015">Disulfide bond</keyword>
<reference evidence="8" key="2">
    <citation type="submission" date="2021-10" db="EMBL/GenBank/DDBJ databases">
        <title>Phylogenomics reveals ancestral predisposition of the termite-cultivated fungus Termitomyces towards a domesticated lifestyle.</title>
        <authorList>
            <person name="Auxier B."/>
            <person name="Grum-Grzhimaylo A."/>
            <person name="Cardenas M.E."/>
            <person name="Lodge J.D."/>
            <person name="Laessoe T."/>
            <person name="Pedersen O."/>
            <person name="Smith M.E."/>
            <person name="Kuyper T.W."/>
            <person name="Franco-Molano E.A."/>
            <person name="Baroni T.J."/>
            <person name="Aanen D.K."/>
        </authorList>
    </citation>
    <scope>NUCLEOTIDE SEQUENCE</scope>
    <source>
        <strain evidence="8">AP01</strain>
        <tissue evidence="8">Mycelium</tissue>
    </source>
</reference>
<dbReference type="GO" id="GO:0005576">
    <property type="term" value="C:extracellular region"/>
    <property type="evidence" value="ECO:0007669"/>
    <property type="project" value="UniProtKB-SubCell"/>
</dbReference>
<evidence type="ECO:0000256" key="2">
    <source>
        <dbReference type="ARBA" id="ARBA00022525"/>
    </source>
</evidence>
<evidence type="ECO:0000259" key="7">
    <source>
        <dbReference type="PROSITE" id="PS52012"/>
    </source>
</evidence>
<dbReference type="OrthoDB" id="4505683at2759"/>
<dbReference type="InterPro" id="IPR008427">
    <property type="entry name" value="Extracellular_membr_CFEM_dom"/>
</dbReference>
<proteinExistence type="predicted"/>
<dbReference type="Proteomes" id="UP000775547">
    <property type="component" value="Unassembled WGS sequence"/>
</dbReference>
<evidence type="ECO:0000313" key="9">
    <source>
        <dbReference type="Proteomes" id="UP000775547"/>
    </source>
</evidence>
<accession>A0A9P7GAT6</accession>
<feature type="chain" id="PRO_5040464422" description="CFEM domain-containing protein" evidence="6">
    <location>
        <begin position="20"/>
        <end position="187"/>
    </location>
</feature>
<dbReference type="Pfam" id="PF05730">
    <property type="entry name" value="CFEM"/>
    <property type="match status" value="1"/>
</dbReference>
<feature type="region of interest" description="Disordered" evidence="5">
    <location>
        <begin position="97"/>
        <end position="161"/>
    </location>
</feature>
<name>A0A9P7GAT6_9AGAR</name>
<evidence type="ECO:0000256" key="1">
    <source>
        <dbReference type="ARBA" id="ARBA00004613"/>
    </source>
</evidence>
<dbReference type="PROSITE" id="PS52012">
    <property type="entry name" value="CFEM"/>
    <property type="match status" value="1"/>
</dbReference>
<evidence type="ECO:0000256" key="5">
    <source>
        <dbReference type="SAM" id="MobiDB-lite"/>
    </source>
</evidence>
<dbReference type="EMBL" id="JABCKV010000026">
    <property type="protein sequence ID" value="KAG5646129.1"/>
    <property type="molecule type" value="Genomic_DNA"/>
</dbReference>
<gene>
    <name evidence="8" type="ORF">DXG03_004368</name>
</gene>
<dbReference type="SMART" id="SM00747">
    <property type="entry name" value="CFEM"/>
    <property type="match status" value="1"/>
</dbReference>
<evidence type="ECO:0000313" key="8">
    <source>
        <dbReference type="EMBL" id="KAG5646129.1"/>
    </source>
</evidence>
<feature type="domain" description="CFEM" evidence="7">
    <location>
        <begin position="10"/>
        <end position="121"/>
    </location>
</feature>
<dbReference type="AlphaFoldDB" id="A0A9P7GAT6"/>
<sequence length="187" mass="17868">MKSFKTVLAFLFLATSALAQSTTSSAATPGSTAGISPCILGCTVSAATANNCTIDNLQCLCTSKAFQAAAQACLIAKCSASDQAAALALQEQECASISSGAPSSAPPSAHSSESSSSRAATSTAPSSRVTGTPTASSSRSESASGSASNSGTATSAAPAKASNASVRVGEGLGLAGAILAGVVGLVL</sequence>
<keyword evidence="3 6" id="KW-0732">Signal</keyword>
<keyword evidence="9" id="KW-1185">Reference proteome</keyword>
<comment type="subcellular location">
    <subcellularLocation>
        <location evidence="1">Secreted</location>
    </subcellularLocation>
</comment>
<evidence type="ECO:0000256" key="6">
    <source>
        <dbReference type="SAM" id="SignalP"/>
    </source>
</evidence>